<evidence type="ECO:0000256" key="5">
    <source>
        <dbReference type="ARBA" id="ARBA00022692"/>
    </source>
</evidence>
<organism evidence="13 14">
    <name type="scientific">Thermonema lapsum</name>
    <dbReference type="NCBI Taxonomy" id="28195"/>
    <lineage>
        <taxon>Bacteria</taxon>
        <taxon>Pseudomonadati</taxon>
        <taxon>Bacteroidota</taxon>
        <taxon>Cytophagia</taxon>
        <taxon>Cytophagales</taxon>
        <taxon>Thermonemataceae</taxon>
        <taxon>Thermonema</taxon>
    </lineage>
</organism>
<evidence type="ECO:0000256" key="7">
    <source>
        <dbReference type="ARBA" id="ARBA00023098"/>
    </source>
</evidence>
<dbReference type="Gene3D" id="1.20.120.1760">
    <property type="match status" value="1"/>
</dbReference>
<comment type="similarity">
    <text evidence="2 11">Belongs to the CDP-alcohol phosphatidyltransferase class-I family.</text>
</comment>
<evidence type="ECO:0000256" key="6">
    <source>
        <dbReference type="ARBA" id="ARBA00022989"/>
    </source>
</evidence>
<evidence type="ECO:0000256" key="12">
    <source>
        <dbReference type="SAM" id="Phobius"/>
    </source>
</evidence>
<protein>
    <submittedName>
        <fullName evidence="13">CDP-diacylglycerol--serine O-phosphatidyltransferase</fullName>
        <ecNumber evidence="13">2.7.8.8</ecNumber>
    </submittedName>
</protein>
<proteinExistence type="inferred from homology"/>
<sequence>MHTITRHIPNALTLSNVFFGCLALTALYGGASYEQVGWWIALGALCDFLDGAAARALKVSSPLGKELDSLADMVTFGVVPASIAFRMLQNIGFGWAAAAFLIAAASALRLARFNLDERQQTYFIGVPTPANTLFWLGMPFLWQQIDLPPRLSLLLLLGMILLSSYWLLAPWALFSLKFKNLSWHDNRIRYIFVALSIFCLALQQWGGLPLLIVLYVLLSWFFFSPKQ</sequence>
<dbReference type="PANTHER" id="PTHR14269">
    <property type="entry name" value="CDP-DIACYLGLYCEROL--GLYCEROL-3-PHOSPHATE 3-PHOSPHATIDYLTRANSFERASE-RELATED"/>
    <property type="match status" value="1"/>
</dbReference>
<feature type="transmembrane region" description="Helical" evidence="12">
    <location>
        <begin position="12"/>
        <end position="30"/>
    </location>
</feature>
<keyword evidence="5 12" id="KW-0812">Transmembrane</keyword>
<evidence type="ECO:0000256" key="4">
    <source>
        <dbReference type="ARBA" id="ARBA00022679"/>
    </source>
</evidence>
<dbReference type="PROSITE" id="PS51257">
    <property type="entry name" value="PROKAR_LIPOPROTEIN"/>
    <property type="match status" value="1"/>
</dbReference>
<accession>A0A846MS81</accession>
<evidence type="ECO:0000313" key="13">
    <source>
        <dbReference type="EMBL" id="NIK74117.1"/>
    </source>
</evidence>
<dbReference type="AlphaFoldDB" id="A0A846MS81"/>
<keyword evidence="8 12" id="KW-0472">Membrane</keyword>
<evidence type="ECO:0000256" key="3">
    <source>
        <dbReference type="ARBA" id="ARBA00022516"/>
    </source>
</evidence>
<evidence type="ECO:0000256" key="1">
    <source>
        <dbReference type="ARBA" id="ARBA00004141"/>
    </source>
</evidence>
<feature type="transmembrane region" description="Helical" evidence="12">
    <location>
        <begin position="154"/>
        <end position="178"/>
    </location>
</feature>
<keyword evidence="9" id="KW-0594">Phospholipid biosynthesis</keyword>
<dbReference type="InterPro" id="IPR043130">
    <property type="entry name" value="CDP-OH_PTrfase_TM_dom"/>
</dbReference>
<evidence type="ECO:0000256" key="10">
    <source>
        <dbReference type="ARBA" id="ARBA00023264"/>
    </source>
</evidence>
<reference evidence="13 14" key="1">
    <citation type="submission" date="2020-03" db="EMBL/GenBank/DDBJ databases">
        <title>Genomic Encyclopedia of Type Strains, Phase IV (KMG-IV): sequencing the most valuable type-strain genomes for metagenomic binning, comparative biology and taxonomic classification.</title>
        <authorList>
            <person name="Goeker M."/>
        </authorList>
    </citation>
    <scope>NUCLEOTIDE SEQUENCE [LARGE SCALE GENOMIC DNA]</scope>
    <source>
        <strain evidence="13 14">DSM 5718</strain>
    </source>
</reference>
<keyword evidence="14" id="KW-1185">Reference proteome</keyword>
<dbReference type="Pfam" id="PF01066">
    <property type="entry name" value="CDP-OH_P_transf"/>
    <property type="match status" value="1"/>
</dbReference>
<dbReference type="EMBL" id="JAASRN010000002">
    <property type="protein sequence ID" value="NIK74117.1"/>
    <property type="molecule type" value="Genomic_DNA"/>
</dbReference>
<feature type="transmembrane region" description="Helical" evidence="12">
    <location>
        <begin position="93"/>
        <end position="110"/>
    </location>
</feature>
<dbReference type="GO" id="GO:0016020">
    <property type="term" value="C:membrane"/>
    <property type="evidence" value="ECO:0007669"/>
    <property type="project" value="UniProtKB-SubCell"/>
</dbReference>
<evidence type="ECO:0000256" key="2">
    <source>
        <dbReference type="ARBA" id="ARBA00010441"/>
    </source>
</evidence>
<dbReference type="PANTHER" id="PTHR14269:SF61">
    <property type="entry name" value="CDP-DIACYLGLYCEROL--SERINE O-PHOSPHATIDYLTRANSFERASE"/>
    <property type="match status" value="1"/>
</dbReference>
<keyword evidence="3" id="KW-0444">Lipid biosynthesis</keyword>
<dbReference type="InterPro" id="IPR000462">
    <property type="entry name" value="CDP-OH_P_trans"/>
</dbReference>
<keyword evidence="7" id="KW-0443">Lipid metabolism</keyword>
<evidence type="ECO:0000313" key="14">
    <source>
        <dbReference type="Proteomes" id="UP000537126"/>
    </source>
</evidence>
<comment type="caution">
    <text evidence="13">The sequence shown here is derived from an EMBL/GenBank/DDBJ whole genome shotgun (WGS) entry which is preliminary data.</text>
</comment>
<dbReference type="GO" id="GO:0008654">
    <property type="term" value="P:phospholipid biosynthetic process"/>
    <property type="evidence" value="ECO:0007669"/>
    <property type="project" value="UniProtKB-KW"/>
</dbReference>
<keyword evidence="6 12" id="KW-1133">Transmembrane helix</keyword>
<keyword evidence="10" id="KW-1208">Phospholipid metabolism</keyword>
<evidence type="ECO:0000256" key="11">
    <source>
        <dbReference type="RuleBase" id="RU003750"/>
    </source>
</evidence>
<dbReference type="InterPro" id="IPR050324">
    <property type="entry name" value="CDP-alcohol_PTase-I"/>
</dbReference>
<gene>
    <name evidence="13" type="ORF">FHS56_001630</name>
</gene>
<evidence type="ECO:0000256" key="9">
    <source>
        <dbReference type="ARBA" id="ARBA00023209"/>
    </source>
</evidence>
<dbReference type="InterPro" id="IPR048254">
    <property type="entry name" value="CDP_ALCOHOL_P_TRANSF_CS"/>
</dbReference>
<name>A0A846MS81_9BACT</name>
<keyword evidence="4 11" id="KW-0808">Transferase</keyword>
<dbReference type="EC" id="2.7.8.8" evidence="13"/>
<dbReference type="PROSITE" id="PS00379">
    <property type="entry name" value="CDP_ALCOHOL_P_TRANSF"/>
    <property type="match status" value="1"/>
</dbReference>
<feature type="transmembrane region" description="Helical" evidence="12">
    <location>
        <begin position="122"/>
        <end position="142"/>
    </location>
</feature>
<comment type="subcellular location">
    <subcellularLocation>
        <location evidence="1">Membrane</location>
        <topology evidence="1">Multi-pass membrane protein</topology>
    </subcellularLocation>
</comment>
<dbReference type="RefSeq" id="WP_166919483.1">
    <property type="nucleotide sequence ID" value="NZ_JAASRN010000002.1"/>
</dbReference>
<feature type="transmembrane region" description="Helical" evidence="12">
    <location>
        <begin position="190"/>
        <end position="223"/>
    </location>
</feature>
<dbReference type="GO" id="GO:0003882">
    <property type="term" value="F:CDP-diacylglycerol-serine O-phosphatidyltransferase activity"/>
    <property type="evidence" value="ECO:0007669"/>
    <property type="project" value="UniProtKB-EC"/>
</dbReference>
<dbReference type="Proteomes" id="UP000537126">
    <property type="component" value="Unassembled WGS sequence"/>
</dbReference>
<evidence type="ECO:0000256" key="8">
    <source>
        <dbReference type="ARBA" id="ARBA00023136"/>
    </source>
</evidence>